<comment type="subcellular location">
    <subcellularLocation>
        <location evidence="1">Nucleus</location>
    </subcellularLocation>
</comment>
<dbReference type="EMBL" id="KZ667369">
    <property type="protein sequence ID" value="PPR91320.1"/>
    <property type="molecule type" value="Genomic_DNA"/>
</dbReference>
<feature type="domain" description="Wbp11/ELF5/Saf1 N-terminal" evidence="4">
    <location>
        <begin position="7"/>
        <end position="59"/>
    </location>
</feature>
<sequence>MKTTKGGKLMNPTDAYRKELRKKELKRNKERKKVREVGILKKDPQAMKEQIEKLEMINISLSLRLTMCKVERGNYNQFEKCIPSGALPIIVINFVELLQRLKEFEDKMKEKGETPVMFSHLGHPRRRTTAEEDERVKHSKPKDSVYYHSTPNPTGAPTPGKPPMYKSSIGPRIPLSGASSSAAASSSRLELEDTSVAVPPPPPPPLPDTSKSDSGDASDVPASLPLPPPPPMPPKPATMNLGIPLPPPPGPPPPPGSPSKEQVTVQPPLPPPPPLPQSVLPPLPGTNRNEGEKISLQSDDSTSKELAQVPASVRVRRETAAPKAKPKPLHSTMTMAAEPVAPAIVKQESTSLNFGHILIVTDQIVTLLTDKTII</sequence>
<feature type="compositionally biased region" description="Basic and acidic residues" evidence="3">
    <location>
        <begin position="128"/>
        <end position="145"/>
    </location>
</feature>
<dbReference type="Pfam" id="PF09429">
    <property type="entry name" value="Wbp11"/>
    <property type="match status" value="1"/>
</dbReference>
<dbReference type="PANTHER" id="PTHR13361:SF1">
    <property type="entry name" value="WW DOMAIN-BINDING PROTEIN 11"/>
    <property type="match status" value="1"/>
</dbReference>
<feature type="compositionally biased region" description="Pro residues" evidence="3">
    <location>
        <begin position="198"/>
        <end position="207"/>
    </location>
</feature>
<feature type="region of interest" description="Disordered" evidence="3">
    <location>
        <begin position="113"/>
        <end position="330"/>
    </location>
</feature>
<dbReference type="PANTHER" id="PTHR13361">
    <property type="entry name" value="WW DOMAIN-BINDING PROTEIN 11"/>
    <property type="match status" value="1"/>
</dbReference>
<feature type="compositionally biased region" description="Pro residues" evidence="3">
    <location>
        <begin position="224"/>
        <end position="236"/>
    </location>
</feature>
<evidence type="ECO:0000313" key="5">
    <source>
        <dbReference type="EMBL" id="PPR91320.1"/>
    </source>
</evidence>
<name>A0A2P5WJP5_GOSBA</name>
<dbReference type="GO" id="GO:0005681">
    <property type="term" value="C:spliceosomal complex"/>
    <property type="evidence" value="ECO:0007669"/>
    <property type="project" value="TreeGrafter"/>
</dbReference>
<feature type="compositionally biased region" description="Low complexity" evidence="3">
    <location>
        <begin position="176"/>
        <end position="187"/>
    </location>
</feature>
<dbReference type="GO" id="GO:0006396">
    <property type="term" value="P:RNA processing"/>
    <property type="evidence" value="ECO:0007669"/>
    <property type="project" value="InterPro"/>
</dbReference>
<reference evidence="5 6" key="1">
    <citation type="submission" date="2015-01" db="EMBL/GenBank/DDBJ databases">
        <title>Genome of allotetraploid Gossypium barbadense reveals genomic plasticity and fiber elongation in cotton evolution.</title>
        <authorList>
            <person name="Chen X."/>
            <person name="Liu X."/>
            <person name="Zhao B."/>
            <person name="Zheng H."/>
            <person name="Hu Y."/>
            <person name="Lu G."/>
            <person name="Yang C."/>
            <person name="Chen J."/>
            <person name="Shan C."/>
            <person name="Zhang L."/>
            <person name="Zhou Y."/>
            <person name="Wang L."/>
            <person name="Guo W."/>
            <person name="Bai Y."/>
            <person name="Ruan J."/>
            <person name="Shangguan X."/>
            <person name="Mao Y."/>
            <person name="Jiang J."/>
            <person name="Zhu Y."/>
            <person name="Lei J."/>
            <person name="Kang H."/>
            <person name="Chen S."/>
            <person name="He X."/>
            <person name="Wang R."/>
            <person name="Wang Y."/>
            <person name="Chen J."/>
            <person name="Wang L."/>
            <person name="Yu S."/>
            <person name="Wang B."/>
            <person name="Wei J."/>
            <person name="Song S."/>
            <person name="Lu X."/>
            <person name="Gao Z."/>
            <person name="Gu W."/>
            <person name="Deng X."/>
            <person name="Ma D."/>
            <person name="Wang S."/>
            <person name="Liang W."/>
            <person name="Fang L."/>
            <person name="Cai C."/>
            <person name="Zhu X."/>
            <person name="Zhou B."/>
            <person name="Zhang Y."/>
            <person name="Chen Z."/>
            <person name="Xu S."/>
            <person name="Zhu R."/>
            <person name="Wang S."/>
            <person name="Zhang T."/>
            <person name="Zhao G."/>
        </authorList>
    </citation>
    <scope>NUCLEOTIDE SEQUENCE [LARGE SCALE GENOMIC DNA]</scope>
    <source>
        <strain evidence="6">cv. Xinhai21</strain>
        <tissue evidence="5">Leaf</tissue>
    </source>
</reference>
<organism evidence="5 6">
    <name type="scientific">Gossypium barbadense</name>
    <name type="common">Sea Island cotton</name>
    <name type="synonym">Hibiscus barbadensis</name>
    <dbReference type="NCBI Taxonomy" id="3634"/>
    <lineage>
        <taxon>Eukaryota</taxon>
        <taxon>Viridiplantae</taxon>
        <taxon>Streptophyta</taxon>
        <taxon>Embryophyta</taxon>
        <taxon>Tracheophyta</taxon>
        <taxon>Spermatophyta</taxon>
        <taxon>Magnoliopsida</taxon>
        <taxon>eudicotyledons</taxon>
        <taxon>Gunneridae</taxon>
        <taxon>Pentapetalae</taxon>
        <taxon>rosids</taxon>
        <taxon>malvids</taxon>
        <taxon>Malvales</taxon>
        <taxon>Malvaceae</taxon>
        <taxon>Malvoideae</taxon>
        <taxon>Gossypium</taxon>
    </lineage>
</organism>
<gene>
    <name evidence="5" type="ORF">GOBAR_AA29377</name>
</gene>
<evidence type="ECO:0000256" key="1">
    <source>
        <dbReference type="ARBA" id="ARBA00004123"/>
    </source>
</evidence>
<proteinExistence type="predicted"/>
<feature type="compositionally biased region" description="Pro residues" evidence="3">
    <location>
        <begin position="244"/>
        <end position="257"/>
    </location>
</feature>
<feature type="compositionally biased region" description="Pro residues" evidence="3">
    <location>
        <begin position="267"/>
        <end position="284"/>
    </location>
</feature>
<evidence type="ECO:0000256" key="3">
    <source>
        <dbReference type="SAM" id="MobiDB-lite"/>
    </source>
</evidence>
<dbReference type="InterPro" id="IPR019007">
    <property type="entry name" value="Wbp11/ELF5/Saf1_N"/>
</dbReference>
<dbReference type="Proteomes" id="UP000239757">
    <property type="component" value="Unassembled WGS sequence"/>
</dbReference>
<dbReference type="AlphaFoldDB" id="A0A2P5WJP5"/>
<protein>
    <recommendedName>
        <fullName evidence="4">Wbp11/ELF5/Saf1 N-terminal domain-containing protein</fullName>
    </recommendedName>
</protein>
<accession>A0A2P5WJP5</accession>
<evidence type="ECO:0000259" key="4">
    <source>
        <dbReference type="Pfam" id="PF09429"/>
    </source>
</evidence>
<dbReference type="OrthoDB" id="205569at2759"/>
<evidence type="ECO:0000313" key="6">
    <source>
        <dbReference type="Proteomes" id="UP000239757"/>
    </source>
</evidence>
<keyword evidence="2" id="KW-0539">Nucleus</keyword>
<evidence type="ECO:0000256" key="2">
    <source>
        <dbReference type="ARBA" id="ARBA00023242"/>
    </source>
</evidence>